<organism evidence="3 4">
    <name type="scientific">Spirosoma sordidisoli</name>
    <dbReference type="NCBI Taxonomy" id="2502893"/>
    <lineage>
        <taxon>Bacteria</taxon>
        <taxon>Pseudomonadati</taxon>
        <taxon>Bacteroidota</taxon>
        <taxon>Cytophagia</taxon>
        <taxon>Cytophagales</taxon>
        <taxon>Cytophagaceae</taxon>
        <taxon>Spirosoma</taxon>
    </lineage>
</organism>
<feature type="transmembrane region" description="Helical" evidence="2">
    <location>
        <begin position="273"/>
        <end position="293"/>
    </location>
</feature>
<dbReference type="AlphaFoldDB" id="A0A4V1RVX1"/>
<keyword evidence="2" id="KW-0472">Membrane</keyword>
<keyword evidence="4" id="KW-1185">Reference proteome</keyword>
<evidence type="ECO:0008006" key="5">
    <source>
        <dbReference type="Google" id="ProtNLM"/>
    </source>
</evidence>
<dbReference type="Proteomes" id="UP000290407">
    <property type="component" value="Unassembled WGS sequence"/>
</dbReference>
<reference evidence="3 4" key="1">
    <citation type="submission" date="2019-01" db="EMBL/GenBank/DDBJ databases">
        <title>Spirosoma flava sp. nov., a propanil-degrading bacterium isolated from herbicide-contaminated soil.</title>
        <authorList>
            <person name="Zhang L."/>
            <person name="Jiang J.-D."/>
        </authorList>
    </citation>
    <scope>NUCLEOTIDE SEQUENCE [LARGE SCALE GENOMIC DNA]</scope>
    <source>
        <strain evidence="3 4">TY50</strain>
    </source>
</reference>
<name>A0A4V1RVX1_9BACT</name>
<feature type="compositionally biased region" description="Low complexity" evidence="1">
    <location>
        <begin position="169"/>
        <end position="184"/>
    </location>
</feature>
<feature type="transmembrane region" description="Helical" evidence="2">
    <location>
        <begin position="219"/>
        <end position="238"/>
    </location>
</feature>
<feature type="compositionally biased region" description="Low complexity" evidence="1">
    <location>
        <begin position="124"/>
        <end position="136"/>
    </location>
</feature>
<evidence type="ECO:0000313" key="3">
    <source>
        <dbReference type="EMBL" id="RYC68248.1"/>
    </source>
</evidence>
<evidence type="ECO:0000256" key="1">
    <source>
        <dbReference type="SAM" id="MobiDB-lite"/>
    </source>
</evidence>
<protein>
    <recommendedName>
        <fullName evidence="5">DUF5683 domain-containing protein</fullName>
    </recommendedName>
</protein>
<feature type="compositionally biased region" description="Pro residues" evidence="1">
    <location>
        <begin position="137"/>
        <end position="148"/>
    </location>
</feature>
<feature type="transmembrane region" description="Helical" evidence="2">
    <location>
        <begin position="194"/>
        <end position="212"/>
    </location>
</feature>
<sequence>MRFILFFFGGVLLIPAVQAQERVRNIRVRAIDSAQLEIRYDLISARPGDSVYFDIRSRVRGLLSIRPELVRGDVGRRIVAGSDRRIVWNALANGYALDEEIQAIVRVKAGVMPAAPEPTPEPVTPTRTAPGATAPTPATPASPEPAPDQPRQRRNRDRPVPEPAPVVQTPAEPAGPETPAIPGGSRVGRQRYDGPAWALISAVAPGIGNIFVQRPRPRVGFRPLVTVATYGLVAYGLMERQQAKDAYADYEVQKNATAAEPFYVTANNHHQRYFMATRAAAAVALTDVVLTFIKGLRNSQLRREARRIDAVSVRPGLQMGQPTAVLRYSF</sequence>
<dbReference type="EMBL" id="SBLB01000006">
    <property type="protein sequence ID" value="RYC68248.1"/>
    <property type="molecule type" value="Genomic_DNA"/>
</dbReference>
<accession>A0A4V1RVX1</accession>
<evidence type="ECO:0000313" key="4">
    <source>
        <dbReference type="Proteomes" id="UP000290407"/>
    </source>
</evidence>
<evidence type="ECO:0000256" key="2">
    <source>
        <dbReference type="SAM" id="Phobius"/>
    </source>
</evidence>
<gene>
    <name evidence="3" type="ORF">EQG79_21915</name>
</gene>
<proteinExistence type="predicted"/>
<keyword evidence="2" id="KW-0812">Transmembrane</keyword>
<comment type="caution">
    <text evidence="3">The sequence shown here is derived from an EMBL/GenBank/DDBJ whole genome shotgun (WGS) entry which is preliminary data.</text>
</comment>
<feature type="region of interest" description="Disordered" evidence="1">
    <location>
        <begin position="113"/>
        <end position="188"/>
    </location>
</feature>
<keyword evidence="2" id="KW-1133">Transmembrane helix</keyword>